<comment type="subcellular location">
    <subcellularLocation>
        <location evidence="1">Cell membrane</location>
        <topology evidence="1">Multi-pass membrane protein</topology>
    </subcellularLocation>
</comment>
<dbReference type="GO" id="GO:0070069">
    <property type="term" value="C:cytochrome complex"/>
    <property type="evidence" value="ECO:0007669"/>
    <property type="project" value="InterPro"/>
</dbReference>
<feature type="transmembrane region" description="Helical" evidence="12">
    <location>
        <begin position="60"/>
        <end position="85"/>
    </location>
</feature>
<feature type="transmembrane region" description="Helical" evidence="12">
    <location>
        <begin position="97"/>
        <end position="120"/>
    </location>
</feature>
<keyword evidence="7" id="KW-0479">Metal-binding</keyword>
<evidence type="ECO:0000256" key="4">
    <source>
        <dbReference type="ARBA" id="ARBA00022475"/>
    </source>
</evidence>
<feature type="transmembrane region" description="Helical" evidence="12">
    <location>
        <begin position="210"/>
        <end position="229"/>
    </location>
</feature>
<comment type="caution">
    <text evidence="13">The sequence shown here is derived from an EMBL/GenBank/DDBJ whole genome shotgun (WGS) entry which is preliminary data.</text>
</comment>
<dbReference type="AlphaFoldDB" id="A0A956LW28"/>
<evidence type="ECO:0000313" key="13">
    <source>
        <dbReference type="EMBL" id="MCA9726765.1"/>
    </source>
</evidence>
<dbReference type="EC" id="1.10.3.-" evidence="13"/>
<name>A0A956LW28_UNCEI</name>
<gene>
    <name evidence="13" type="ORF">KC729_03715</name>
</gene>
<keyword evidence="10" id="KW-0408">Iron</keyword>
<evidence type="ECO:0000256" key="6">
    <source>
        <dbReference type="ARBA" id="ARBA00022692"/>
    </source>
</evidence>
<dbReference type="GO" id="GO:0016491">
    <property type="term" value="F:oxidoreductase activity"/>
    <property type="evidence" value="ECO:0007669"/>
    <property type="project" value="UniProtKB-KW"/>
</dbReference>
<protein>
    <submittedName>
        <fullName evidence="13">Cytochrome ubiquinol oxidase subunit I</fullName>
        <ecNumber evidence="13">1.10.3.-</ecNumber>
    </submittedName>
</protein>
<keyword evidence="8" id="KW-0249">Electron transport</keyword>
<accession>A0A956LW28</accession>
<evidence type="ECO:0000256" key="2">
    <source>
        <dbReference type="ARBA" id="ARBA00009819"/>
    </source>
</evidence>
<evidence type="ECO:0000256" key="9">
    <source>
        <dbReference type="ARBA" id="ARBA00022989"/>
    </source>
</evidence>
<comment type="similarity">
    <text evidence="2">Belongs to the cytochrome ubiquinol oxidase subunit 1 family.</text>
</comment>
<dbReference type="GO" id="GO:0046872">
    <property type="term" value="F:metal ion binding"/>
    <property type="evidence" value="ECO:0007669"/>
    <property type="project" value="UniProtKB-KW"/>
</dbReference>
<keyword evidence="5" id="KW-0349">Heme</keyword>
<evidence type="ECO:0000256" key="1">
    <source>
        <dbReference type="ARBA" id="ARBA00004651"/>
    </source>
</evidence>
<keyword evidence="13" id="KW-0560">Oxidoreductase</keyword>
<evidence type="ECO:0000256" key="8">
    <source>
        <dbReference type="ARBA" id="ARBA00022982"/>
    </source>
</evidence>
<feature type="transmembrane region" description="Helical" evidence="12">
    <location>
        <begin position="176"/>
        <end position="198"/>
    </location>
</feature>
<feature type="transmembrane region" description="Helical" evidence="12">
    <location>
        <begin position="6"/>
        <end position="39"/>
    </location>
</feature>
<organism evidence="13 14">
    <name type="scientific">Eiseniibacteriota bacterium</name>
    <dbReference type="NCBI Taxonomy" id="2212470"/>
    <lineage>
        <taxon>Bacteria</taxon>
        <taxon>Candidatus Eiseniibacteriota</taxon>
    </lineage>
</organism>
<dbReference type="Pfam" id="PF01654">
    <property type="entry name" value="Cyt_bd_oxida_I"/>
    <property type="match status" value="1"/>
</dbReference>
<evidence type="ECO:0000256" key="5">
    <source>
        <dbReference type="ARBA" id="ARBA00022617"/>
    </source>
</evidence>
<keyword evidence="6 12" id="KW-0812">Transmembrane</keyword>
<dbReference type="GO" id="GO:0009055">
    <property type="term" value="F:electron transfer activity"/>
    <property type="evidence" value="ECO:0007669"/>
    <property type="project" value="InterPro"/>
</dbReference>
<feature type="transmembrane region" description="Helical" evidence="12">
    <location>
        <begin position="132"/>
        <end position="156"/>
    </location>
</feature>
<evidence type="ECO:0000256" key="11">
    <source>
        <dbReference type="ARBA" id="ARBA00023136"/>
    </source>
</evidence>
<evidence type="ECO:0000256" key="3">
    <source>
        <dbReference type="ARBA" id="ARBA00022448"/>
    </source>
</evidence>
<dbReference type="GO" id="GO:0005886">
    <property type="term" value="C:plasma membrane"/>
    <property type="evidence" value="ECO:0007669"/>
    <property type="project" value="UniProtKB-SubCell"/>
</dbReference>
<reference evidence="13" key="1">
    <citation type="submission" date="2020-04" db="EMBL/GenBank/DDBJ databases">
        <authorList>
            <person name="Zhang T."/>
        </authorList>
    </citation>
    <scope>NUCLEOTIDE SEQUENCE</scope>
    <source>
        <strain evidence="13">HKST-UBA01</strain>
    </source>
</reference>
<sequence length="295" mass="32355">MDYPVWNVAIGGGLLMAIVAIAHVIVSHFAIGGGLVIAVTETLAVRRGDREMRELARRSSLVLILVSTVFGAISGVGIWVVAGLISPGAISALIHNYVWGWAIEWTFFVVEIVAALVYYLTWGKISKSAHLAIGWIYFVAAYLSLVVINGIITFMLTPGKWLTTHAFWDGFSNPTYWPSLVLRTGVCALMATAFLLFAAQRASADARPRLVRYLGWWFVIGVLVAYAGARWWEASLPESVLGLFRGDAPALAALASTRSVELWALAVALIVSLLFLLYLIPKQHLKELLLIFRLN</sequence>
<reference evidence="13" key="2">
    <citation type="journal article" date="2021" name="Microbiome">
        <title>Successional dynamics and alternative stable states in a saline activated sludge microbial community over 9 years.</title>
        <authorList>
            <person name="Wang Y."/>
            <person name="Ye J."/>
            <person name="Ju F."/>
            <person name="Liu L."/>
            <person name="Boyd J.A."/>
            <person name="Deng Y."/>
            <person name="Parks D.H."/>
            <person name="Jiang X."/>
            <person name="Yin X."/>
            <person name="Woodcroft B.J."/>
            <person name="Tyson G.W."/>
            <person name="Hugenholtz P."/>
            <person name="Polz M.F."/>
            <person name="Zhang T."/>
        </authorList>
    </citation>
    <scope>NUCLEOTIDE SEQUENCE</scope>
    <source>
        <strain evidence="13">HKST-UBA01</strain>
    </source>
</reference>
<dbReference type="GO" id="GO:0019646">
    <property type="term" value="P:aerobic electron transport chain"/>
    <property type="evidence" value="ECO:0007669"/>
    <property type="project" value="InterPro"/>
</dbReference>
<evidence type="ECO:0000313" key="14">
    <source>
        <dbReference type="Proteomes" id="UP000697710"/>
    </source>
</evidence>
<dbReference type="EMBL" id="JAGQHR010000065">
    <property type="protein sequence ID" value="MCA9726765.1"/>
    <property type="molecule type" value="Genomic_DNA"/>
</dbReference>
<evidence type="ECO:0000256" key="7">
    <source>
        <dbReference type="ARBA" id="ARBA00022723"/>
    </source>
</evidence>
<evidence type="ECO:0000256" key="10">
    <source>
        <dbReference type="ARBA" id="ARBA00023004"/>
    </source>
</evidence>
<dbReference type="InterPro" id="IPR002585">
    <property type="entry name" value="Cyt-d_ubiquinol_oxidase_su_1"/>
</dbReference>
<proteinExistence type="inferred from homology"/>
<evidence type="ECO:0000256" key="12">
    <source>
        <dbReference type="SAM" id="Phobius"/>
    </source>
</evidence>
<keyword evidence="9 12" id="KW-1133">Transmembrane helix</keyword>
<dbReference type="Proteomes" id="UP000697710">
    <property type="component" value="Unassembled WGS sequence"/>
</dbReference>
<keyword evidence="11 12" id="KW-0472">Membrane</keyword>
<feature type="transmembrane region" description="Helical" evidence="12">
    <location>
        <begin position="262"/>
        <end position="280"/>
    </location>
</feature>
<keyword evidence="3" id="KW-0813">Transport</keyword>
<keyword evidence="4" id="KW-1003">Cell membrane</keyword>